<dbReference type="EMBL" id="JANTEZ010000008">
    <property type="protein sequence ID" value="MCS5716141.1"/>
    <property type="molecule type" value="Genomic_DNA"/>
</dbReference>
<reference evidence="1" key="1">
    <citation type="submission" date="2022-08" db="EMBL/GenBank/DDBJ databases">
        <authorList>
            <person name="Deng Y."/>
            <person name="Han X.-F."/>
            <person name="Zhang Y.-Q."/>
        </authorList>
    </citation>
    <scope>NUCLEOTIDE SEQUENCE</scope>
    <source>
        <strain evidence="1">CPCC 205716</strain>
    </source>
</reference>
<keyword evidence="2" id="KW-1185">Reference proteome</keyword>
<comment type="caution">
    <text evidence="1">The sequence shown here is derived from an EMBL/GenBank/DDBJ whole genome shotgun (WGS) entry which is preliminary data.</text>
</comment>
<name>A0ABT2GIT4_9MICO</name>
<proteinExistence type="predicted"/>
<dbReference type="Proteomes" id="UP001165580">
    <property type="component" value="Unassembled WGS sequence"/>
</dbReference>
<gene>
    <name evidence="1" type="ORF">NVV95_16465</name>
</gene>
<dbReference type="RefSeq" id="WP_259487637.1">
    <property type="nucleotide sequence ID" value="NZ_JANTEZ010000008.1"/>
</dbReference>
<accession>A0ABT2GIT4</accession>
<sequence length="185" mass="19133">MKVGGGVLAIVPDPWVAGTRLIGTGSDDGVPSEASVEVRSATGSAFTVRTLVRLGERLGSGGHPHGTMTDAVSIAALAAGSLMLQAIPPGLPREETRKRMDAAAETSQSLARDRSGWAFLPMQLAGITYALWCRSHCSGFIAHADLGSHVMAAWGEGDVPPELSAMQFRDLGTTHAGSAPHGSHP</sequence>
<organism evidence="1 2">
    <name type="scientific">Herbiconiux gentiana</name>
    <dbReference type="NCBI Taxonomy" id="2970912"/>
    <lineage>
        <taxon>Bacteria</taxon>
        <taxon>Bacillati</taxon>
        <taxon>Actinomycetota</taxon>
        <taxon>Actinomycetes</taxon>
        <taxon>Micrococcales</taxon>
        <taxon>Microbacteriaceae</taxon>
        <taxon>Herbiconiux</taxon>
    </lineage>
</organism>
<evidence type="ECO:0000313" key="1">
    <source>
        <dbReference type="EMBL" id="MCS5716141.1"/>
    </source>
</evidence>
<evidence type="ECO:0000313" key="2">
    <source>
        <dbReference type="Proteomes" id="UP001165580"/>
    </source>
</evidence>
<protein>
    <submittedName>
        <fullName evidence="1">Uncharacterized protein</fullName>
    </submittedName>
</protein>